<gene>
    <name evidence="1" type="ORF">EV186_102216</name>
</gene>
<evidence type="ECO:0000313" key="1">
    <source>
        <dbReference type="EMBL" id="TDQ00355.1"/>
    </source>
</evidence>
<dbReference type="AlphaFoldDB" id="A0A4R6SFG0"/>
<evidence type="ECO:0000313" key="2">
    <source>
        <dbReference type="Proteomes" id="UP000295444"/>
    </source>
</evidence>
<protein>
    <submittedName>
        <fullName evidence="1">Uncharacterized protein</fullName>
    </submittedName>
</protein>
<dbReference type="Proteomes" id="UP000295444">
    <property type="component" value="Unassembled WGS sequence"/>
</dbReference>
<dbReference type="SUPFAM" id="SSF69118">
    <property type="entry name" value="AhpD-like"/>
    <property type="match status" value="1"/>
</dbReference>
<accession>A0A4R6SFG0</accession>
<dbReference type="RefSeq" id="WP_133849084.1">
    <property type="nucleotide sequence ID" value="NZ_SNXZ01000002.1"/>
</dbReference>
<organism evidence="1 2">
    <name type="scientific">Labedaea rhizosphaerae</name>
    <dbReference type="NCBI Taxonomy" id="598644"/>
    <lineage>
        <taxon>Bacteria</taxon>
        <taxon>Bacillati</taxon>
        <taxon>Actinomycetota</taxon>
        <taxon>Actinomycetes</taxon>
        <taxon>Pseudonocardiales</taxon>
        <taxon>Pseudonocardiaceae</taxon>
        <taxon>Labedaea</taxon>
    </lineage>
</organism>
<proteinExistence type="predicted"/>
<sequence length="88" mass="9605">MAWLATISRRDAGGDLAQAYAEMAARPTPEVYVPDHGDAPGIIRAHSLDPALMRLAFSVSGSLHRSTLEWADRELVSSVTSRANECFY</sequence>
<dbReference type="InterPro" id="IPR029032">
    <property type="entry name" value="AhpD-like"/>
</dbReference>
<name>A0A4R6SFG0_LABRH</name>
<dbReference type="OrthoDB" id="5517719at2"/>
<reference evidence="1 2" key="1">
    <citation type="submission" date="2019-03" db="EMBL/GenBank/DDBJ databases">
        <title>Genomic Encyclopedia of Type Strains, Phase IV (KMG-IV): sequencing the most valuable type-strain genomes for metagenomic binning, comparative biology and taxonomic classification.</title>
        <authorList>
            <person name="Goeker M."/>
        </authorList>
    </citation>
    <scope>NUCLEOTIDE SEQUENCE [LARGE SCALE GENOMIC DNA]</scope>
    <source>
        <strain evidence="1 2">DSM 45361</strain>
    </source>
</reference>
<comment type="caution">
    <text evidence="1">The sequence shown here is derived from an EMBL/GenBank/DDBJ whole genome shotgun (WGS) entry which is preliminary data.</text>
</comment>
<dbReference type="EMBL" id="SNXZ01000002">
    <property type="protein sequence ID" value="TDQ00355.1"/>
    <property type="molecule type" value="Genomic_DNA"/>
</dbReference>
<keyword evidence="2" id="KW-1185">Reference proteome</keyword>
<dbReference type="Gene3D" id="1.20.1290.10">
    <property type="entry name" value="AhpD-like"/>
    <property type="match status" value="1"/>
</dbReference>